<evidence type="ECO:0000313" key="1">
    <source>
        <dbReference type="EMBL" id="CQR57349.1"/>
    </source>
</evidence>
<accession>A0A0E4CYC4</accession>
<dbReference type="HOGENOM" id="CLU_2524443_0_0_9"/>
<dbReference type="KEGG" id="pri:PRIO_4947"/>
<name>A0A0E4CYC4_9BACL</name>
<dbReference type="PATRIC" id="fig|1073571.4.peg.5314"/>
<evidence type="ECO:0000313" key="2">
    <source>
        <dbReference type="Proteomes" id="UP000033163"/>
    </source>
</evidence>
<reference evidence="2" key="1">
    <citation type="submission" date="2015-03" db="EMBL/GenBank/DDBJ databases">
        <authorList>
            <person name="Wibberg D."/>
        </authorList>
    </citation>
    <scope>NUCLEOTIDE SEQUENCE [LARGE SCALE GENOMIC DNA]</scope>
</reference>
<sequence length="84" mass="9563">MVIEPLSFDNGLIPCPFIAILFHRNSQTNQPTLPVYRERFLIKDKNLYVFGEATYPLFHCIGNYTVQKNEDILGATKDISDAEG</sequence>
<dbReference type="EMBL" id="LN831776">
    <property type="protein sequence ID" value="CQR57349.1"/>
    <property type="molecule type" value="Genomic_DNA"/>
</dbReference>
<dbReference type="AlphaFoldDB" id="A0A0E4CYC4"/>
<proteinExistence type="predicted"/>
<organism evidence="1 2">
    <name type="scientific">Paenibacillus riograndensis SBR5</name>
    <dbReference type="NCBI Taxonomy" id="1073571"/>
    <lineage>
        <taxon>Bacteria</taxon>
        <taxon>Bacillati</taxon>
        <taxon>Bacillota</taxon>
        <taxon>Bacilli</taxon>
        <taxon>Bacillales</taxon>
        <taxon>Paenibacillaceae</taxon>
        <taxon>Paenibacillus</taxon>
        <taxon>Paenibacillus sonchi group</taxon>
    </lineage>
</organism>
<protein>
    <submittedName>
        <fullName evidence="1">Uncharacterized protein</fullName>
    </submittedName>
</protein>
<gene>
    <name evidence="1" type="ORF">PRIO_4947</name>
</gene>
<dbReference type="Proteomes" id="UP000033163">
    <property type="component" value="Chromosome I"/>
</dbReference>